<name>A0A822Y7M7_NELNU</name>
<evidence type="ECO:0000313" key="2">
    <source>
        <dbReference type="EMBL" id="DAD27581.1"/>
    </source>
</evidence>
<evidence type="ECO:0000256" key="1">
    <source>
        <dbReference type="SAM" id="MobiDB-lite"/>
    </source>
</evidence>
<dbReference type="EMBL" id="DUZY01000002">
    <property type="protein sequence ID" value="DAD27581.1"/>
    <property type="molecule type" value="Genomic_DNA"/>
</dbReference>
<sequence length="39" mass="4627">MKIPKVDKEKGRKKKKKANIDESDSVSLRNYDKYSENKK</sequence>
<feature type="region of interest" description="Disordered" evidence="1">
    <location>
        <begin position="1"/>
        <end position="39"/>
    </location>
</feature>
<dbReference type="AlphaFoldDB" id="A0A822Y7M7"/>
<reference evidence="2 3" key="1">
    <citation type="journal article" date="2020" name="Mol. Biol. Evol.">
        <title>Distinct Expression and Methylation Patterns for Genes with Different Fates following a Single Whole-Genome Duplication in Flowering Plants.</title>
        <authorList>
            <person name="Shi T."/>
            <person name="Rahmani R.S."/>
            <person name="Gugger P.F."/>
            <person name="Wang M."/>
            <person name="Li H."/>
            <person name="Zhang Y."/>
            <person name="Li Z."/>
            <person name="Wang Q."/>
            <person name="Van de Peer Y."/>
            <person name="Marchal K."/>
            <person name="Chen J."/>
        </authorList>
    </citation>
    <scope>NUCLEOTIDE SEQUENCE [LARGE SCALE GENOMIC DNA]</scope>
    <source>
        <tissue evidence="2">Leaf</tissue>
    </source>
</reference>
<comment type="caution">
    <text evidence="2">The sequence shown here is derived from an EMBL/GenBank/DDBJ whole genome shotgun (WGS) entry which is preliminary data.</text>
</comment>
<dbReference type="Proteomes" id="UP000607653">
    <property type="component" value="Unassembled WGS sequence"/>
</dbReference>
<evidence type="ECO:0000313" key="3">
    <source>
        <dbReference type="Proteomes" id="UP000607653"/>
    </source>
</evidence>
<organism evidence="2 3">
    <name type="scientific">Nelumbo nucifera</name>
    <name type="common">Sacred lotus</name>
    <dbReference type="NCBI Taxonomy" id="4432"/>
    <lineage>
        <taxon>Eukaryota</taxon>
        <taxon>Viridiplantae</taxon>
        <taxon>Streptophyta</taxon>
        <taxon>Embryophyta</taxon>
        <taxon>Tracheophyta</taxon>
        <taxon>Spermatophyta</taxon>
        <taxon>Magnoliopsida</taxon>
        <taxon>Proteales</taxon>
        <taxon>Nelumbonaceae</taxon>
        <taxon>Nelumbo</taxon>
    </lineage>
</organism>
<proteinExistence type="predicted"/>
<accession>A0A822Y7M7</accession>
<keyword evidence="3" id="KW-1185">Reference proteome</keyword>
<feature type="compositionally biased region" description="Basic and acidic residues" evidence="1">
    <location>
        <begin position="1"/>
        <end position="10"/>
    </location>
</feature>
<feature type="compositionally biased region" description="Basic and acidic residues" evidence="1">
    <location>
        <begin position="30"/>
        <end position="39"/>
    </location>
</feature>
<gene>
    <name evidence="2" type="ORF">HUJ06_029049</name>
</gene>
<protein>
    <submittedName>
        <fullName evidence="2">Uncharacterized protein</fullName>
    </submittedName>
</protein>